<proteinExistence type="predicted"/>
<evidence type="ECO:0000256" key="1">
    <source>
        <dbReference type="SAM" id="MobiDB-lite"/>
    </source>
</evidence>
<comment type="caution">
    <text evidence="2">The sequence shown here is derived from an EMBL/GenBank/DDBJ whole genome shotgun (WGS) entry which is preliminary data.</text>
</comment>
<dbReference type="EMBL" id="CAJHUB010000773">
    <property type="protein sequence ID" value="CAD7691109.1"/>
    <property type="molecule type" value="Genomic_DNA"/>
</dbReference>
<organism evidence="2 3">
    <name type="scientific">Nyctereutes procyonoides</name>
    <name type="common">Raccoon dog</name>
    <name type="synonym">Canis procyonoides</name>
    <dbReference type="NCBI Taxonomy" id="34880"/>
    <lineage>
        <taxon>Eukaryota</taxon>
        <taxon>Metazoa</taxon>
        <taxon>Chordata</taxon>
        <taxon>Craniata</taxon>
        <taxon>Vertebrata</taxon>
        <taxon>Euteleostomi</taxon>
        <taxon>Mammalia</taxon>
        <taxon>Eutheria</taxon>
        <taxon>Laurasiatheria</taxon>
        <taxon>Carnivora</taxon>
        <taxon>Caniformia</taxon>
        <taxon>Canidae</taxon>
        <taxon>Nyctereutes</taxon>
    </lineage>
</organism>
<gene>
    <name evidence="2" type="ORF">NYPRO_LOCUS23903</name>
</gene>
<dbReference type="Proteomes" id="UP000645828">
    <property type="component" value="Unassembled WGS sequence"/>
</dbReference>
<evidence type="ECO:0000313" key="2">
    <source>
        <dbReference type="EMBL" id="CAD7691109.1"/>
    </source>
</evidence>
<feature type="compositionally biased region" description="Pro residues" evidence="1">
    <location>
        <begin position="73"/>
        <end position="88"/>
    </location>
</feature>
<feature type="region of interest" description="Disordered" evidence="1">
    <location>
        <begin position="37"/>
        <end position="88"/>
    </location>
</feature>
<keyword evidence="3" id="KW-1185">Reference proteome</keyword>
<reference evidence="2" key="1">
    <citation type="submission" date="2020-12" db="EMBL/GenBank/DDBJ databases">
        <authorList>
            <consortium name="Molecular Ecology Group"/>
        </authorList>
    </citation>
    <scope>NUCLEOTIDE SEQUENCE</scope>
    <source>
        <strain evidence="2">TBG_1078</strain>
    </source>
</reference>
<feature type="region of interest" description="Disordered" evidence="1">
    <location>
        <begin position="120"/>
        <end position="160"/>
    </location>
</feature>
<protein>
    <submittedName>
        <fullName evidence="2">(raccoon dog) hypothetical protein</fullName>
    </submittedName>
</protein>
<sequence length="220" mass="24646">MLFFCQSRSYPHQAWPGKADSVNSVLPWKVGRPKPTPHLRLCARSPRSGRRQGETWQPTCLDTTKRKSCIQGPPCPPPQSQPSQGPAPPEALWLFLDPVCLWQPHTWFWSYPYSYNQKMNKQKQRPPEPPGLPSLHTSCPVTQAARDPWPRPSSFSPRKASPEARISCGCLDSGAPVHSPHLPRGLDLQGLQALLLVEGEEPVCPSRKCMVKCQSQLQCK</sequence>
<accession>A0A811ZQQ5</accession>
<evidence type="ECO:0000313" key="3">
    <source>
        <dbReference type="Proteomes" id="UP000645828"/>
    </source>
</evidence>
<dbReference type="AlphaFoldDB" id="A0A811ZQQ5"/>
<name>A0A811ZQQ5_NYCPR</name>